<dbReference type="CDD" id="cd07377">
    <property type="entry name" value="WHTH_GntR"/>
    <property type="match status" value="1"/>
</dbReference>
<proteinExistence type="predicted"/>
<dbReference type="OrthoDB" id="362473at2"/>
<dbReference type="InterPro" id="IPR000524">
    <property type="entry name" value="Tscrpt_reg_HTH_GntR"/>
</dbReference>
<dbReference type="Proteomes" id="UP000242243">
    <property type="component" value="Unassembled WGS sequence"/>
</dbReference>
<evidence type="ECO:0000256" key="2">
    <source>
        <dbReference type="ARBA" id="ARBA00023125"/>
    </source>
</evidence>
<dbReference type="EMBL" id="FOXC01000005">
    <property type="protein sequence ID" value="SFP07901.1"/>
    <property type="molecule type" value="Genomic_DNA"/>
</dbReference>
<dbReference type="PANTHER" id="PTHR38445:SF9">
    <property type="entry name" value="HTH-TYPE TRANSCRIPTIONAL REPRESSOR YTRA"/>
    <property type="match status" value="1"/>
</dbReference>
<organism evidence="6 7">
    <name type="scientific">Halolactibacillus halophilus</name>
    <dbReference type="NCBI Taxonomy" id="306540"/>
    <lineage>
        <taxon>Bacteria</taxon>
        <taxon>Bacillati</taxon>
        <taxon>Bacillota</taxon>
        <taxon>Bacilli</taxon>
        <taxon>Bacillales</taxon>
        <taxon>Bacillaceae</taxon>
        <taxon>Halolactibacillus</taxon>
    </lineage>
</organism>
<dbReference type="Proteomes" id="UP000321547">
    <property type="component" value="Unassembled WGS sequence"/>
</dbReference>
<evidence type="ECO:0000259" key="4">
    <source>
        <dbReference type="PROSITE" id="PS50949"/>
    </source>
</evidence>
<dbReference type="EMBL" id="BJWI01000040">
    <property type="protein sequence ID" value="GEM02480.1"/>
    <property type="molecule type" value="Genomic_DNA"/>
</dbReference>
<dbReference type="AlphaFoldDB" id="A0A1I5MG36"/>
<evidence type="ECO:0000256" key="1">
    <source>
        <dbReference type="ARBA" id="ARBA00023015"/>
    </source>
</evidence>
<keyword evidence="1" id="KW-0805">Transcription regulation</keyword>
<gene>
    <name evidence="5" type="ORF">HHA03_20120</name>
    <name evidence="6" type="ORF">SAMN05421839_10550</name>
</gene>
<feature type="domain" description="HTH gntR-type" evidence="4">
    <location>
        <begin position="9"/>
        <end position="77"/>
    </location>
</feature>
<dbReference type="PROSITE" id="PS50949">
    <property type="entry name" value="HTH_GNTR"/>
    <property type="match status" value="1"/>
</dbReference>
<evidence type="ECO:0000313" key="5">
    <source>
        <dbReference type="EMBL" id="GEM02480.1"/>
    </source>
</evidence>
<protein>
    <submittedName>
        <fullName evidence="6">GntR family transcriptional regulator</fullName>
    </submittedName>
</protein>
<sequence>MSELFNEHQSIYRQIADKIKDQILNGDLKQGDKLPSLREQAAELEVNINTITKGYNILENDGMIEKQRGLGFFVTEDAHARSLSERKQFFQQQTLPKLKQELRLLNLSDQALLQLLKEID</sequence>
<dbReference type="SUPFAM" id="SSF46785">
    <property type="entry name" value="Winged helix' DNA-binding domain"/>
    <property type="match status" value="1"/>
</dbReference>
<dbReference type="PANTHER" id="PTHR38445">
    <property type="entry name" value="HTH-TYPE TRANSCRIPTIONAL REPRESSOR YTRA"/>
    <property type="match status" value="1"/>
</dbReference>
<evidence type="ECO:0000313" key="8">
    <source>
        <dbReference type="Proteomes" id="UP000321547"/>
    </source>
</evidence>
<dbReference type="Gene3D" id="1.10.10.10">
    <property type="entry name" value="Winged helix-like DNA-binding domain superfamily/Winged helix DNA-binding domain"/>
    <property type="match status" value="1"/>
</dbReference>
<reference evidence="6 7" key="1">
    <citation type="submission" date="2016-10" db="EMBL/GenBank/DDBJ databases">
        <authorList>
            <person name="de Groot N.N."/>
        </authorList>
    </citation>
    <scope>NUCLEOTIDE SEQUENCE [LARGE SCALE GENOMIC DNA]</scope>
    <source>
        <strain evidence="6 7">DSM 17073</strain>
    </source>
</reference>
<keyword evidence="8" id="KW-1185">Reference proteome</keyword>
<evidence type="ECO:0000313" key="7">
    <source>
        <dbReference type="Proteomes" id="UP000242243"/>
    </source>
</evidence>
<dbReference type="SMART" id="SM00345">
    <property type="entry name" value="HTH_GNTR"/>
    <property type="match status" value="1"/>
</dbReference>
<dbReference type="Pfam" id="PF00392">
    <property type="entry name" value="GntR"/>
    <property type="match status" value="1"/>
</dbReference>
<accession>A0A1I5MG36</accession>
<dbReference type="RefSeq" id="WP_089830337.1">
    <property type="nucleotide sequence ID" value="NZ_BJWI01000040.1"/>
</dbReference>
<keyword evidence="2" id="KW-0238">DNA-binding</keyword>
<keyword evidence="3" id="KW-0804">Transcription</keyword>
<dbReference type="InterPro" id="IPR036388">
    <property type="entry name" value="WH-like_DNA-bd_sf"/>
</dbReference>
<dbReference type="GO" id="GO:0003677">
    <property type="term" value="F:DNA binding"/>
    <property type="evidence" value="ECO:0007669"/>
    <property type="project" value="UniProtKB-KW"/>
</dbReference>
<dbReference type="GO" id="GO:0003700">
    <property type="term" value="F:DNA-binding transcription factor activity"/>
    <property type="evidence" value="ECO:0007669"/>
    <property type="project" value="InterPro"/>
</dbReference>
<evidence type="ECO:0000313" key="6">
    <source>
        <dbReference type="EMBL" id="SFP07901.1"/>
    </source>
</evidence>
<name>A0A1I5MG36_9BACI</name>
<dbReference type="STRING" id="306540.SAMN05421839_10550"/>
<evidence type="ECO:0000256" key="3">
    <source>
        <dbReference type="ARBA" id="ARBA00023163"/>
    </source>
</evidence>
<dbReference type="InterPro" id="IPR036390">
    <property type="entry name" value="WH_DNA-bd_sf"/>
</dbReference>
<reference evidence="5 8" key="2">
    <citation type="submission" date="2019-07" db="EMBL/GenBank/DDBJ databases">
        <title>Whole genome shotgun sequence of Halolactibacillus halophilus NBRC 100868.</title>
        <authorList>
            <person name="Hosoyama A."/>
            <person name="Uohara A."/>
            <person name="Ohji S."/>
            <person name="Ichikawa N."/>
        </authorList>
    </citation>
    <scope>NUCLEOTIDE SEQUENCE [LARGE SCALE GENOMIC DNA]</scope>
    <source>
        <strain evidence="5 8">NBRC 100868</strain>
    </source>
</reference>